<dbReference type="Gene3D" id="1.20.1720.10">
    <property type="entry name" value="Multidrug resistance protein D"/>
    <property type="match status" value="1"/>
</dbReference>
<comment type="similarity">
    <text evidence="2 8">Belongs to the major facilitator superfamily. Bcr/CmlA family.</text>
</comment>
<dbReference type="InterPro" id="IPR020846">
    <property type="entry name" value="MFS_dom"/>
</dbReference>
<keyword evidence="6 8" id="KW-1133">Transmembrane helix</keyword>
<feature type="transmembrane region" description="Helical" evidence="8">
    <location>
        <begin position="102"/>
        <end position="122"/>
    </location>
</feature>
<feature type="transmembrane region" description="Helical" evidence="8">
    <location>
        <begin position="77"/>
        <end position="96"/>
    </location>
</feature>
<organism evidence="10 11">
    <name type="scientific">Rhizobium alvei</name>
    <dbReference type="NCBI Taxonomy" id="1132659"/>
    <lineage>
        <taxon>Bacteria</taxon>
        <taxon>Pseudomonadati</taxon>
        <taxon>Pseudomonadota</taxon>
        <taxon>Alphaproteobacteria</taxon>
        <taxon>Hyphomicrobiales</taxon>
        <taxon>Rhizobiaceae</taxon>
        <taxon>Rhizobium/Agrobacterium group</taxon>
        <taxon>Rhizobium</taxon>
    </lineage>
</organism>
<dbReference type="NCBIfam" id="TIGR00710">
    <property type="entry name" value="efflux_Bcr_CflA"/>
    <property type="match status" value="1"/>
</dbReference>
<comment type="caution">
    <text evidence="10">The sequence shown here is derived from an EMBL/GenBank/DDBJ whole genome shotgun (WGS) entry which is preliminary data.</text>
</comment>
<feature type="domain" description="Major facilitator superfamily (MFS) profile" evidence="9">
    <location>
        <begin position="11"/>
        <end position="390"/>
    </location>
</feature>
<keyword evidence="7 8" id="KW-0472">Membrane</keyword>
<dbReference type="InterPro" id="IPR011701">
    <property type="entry name" value="MFS"/>
</dbReference>
<dbReference type="InterPro" id="IPR050189">
    <property type="entry name" value="MFS_Efflux_Transporters"/>
</dbReference>
<name>A0ABT8YHP1_9HYPH</name>
<keyword evidence="8" id="KW-0997">Cell inner membrane</keyword>
<dbReference type="RefSeq" id="WP_304375114.1">
    <property type="nucleotide sequence ID" value="NZ_JAUOZU010000004.1"/>
</dbReference>
<evidence type="ECO:0000256" key="4">
    <source>
        <dbReference type="ARBA" id="ARBA00022475"/>
    </source>
</evidence>
<keyword evidence="11" id="KW-1185">Reference proteome</keyword>
<feature type="transmembrane region" description="Helical" evidence="8">
    <location>
        <begin position="306"/>
        <end position="324"/>
    </location>
</feature>
<dbReference type="PROSITE" id="PS00216">
    <property type="entry name" value="SUGAR_TRANSPORT_1"/>
    <property type="match status" value="1"/>
</dbReference>
<evidence type="ECO:0000256" key="7">
    <source>
        <dbReference type="ARBA" id="ARBA00023136"/>
    </source>
</evidence>
<evidence type="ECO:0000259" key="9">
    <source>
        <dbReference type="PROSITE" id="PS50850"/>
    </source>
</evidence>
<evidence type="ECO:0000256" key="3">
    <source>
        <dbReference type="ARBA" id="ARBA00022448"/>
    </source>
</evidence>
<feature type="transmembrane region" description="Helical" evidence="8">
    <location>
        <begin position="368"/>
        <end position="389"/>
    </location>
</feature>
<dbReference type="PANTHER" id="PTHR43124:SF3">
    <property type="entry name" value="CHLORAMPHENICOL EFFLUX PUMP RV0191"/>
    <property type="match status" value="1"/>
</dbReference>
<dbReference type="PROSITE" id="PS50850">
    <property type="entry name" value="MFS"/>
    <property type="match status" value="1"/>
</dbReference>
<evidence type="ECO:0000256" key="2">
    <source>
        <dbReference type="ARBA" id="ARBA00006236"/>
    </source>
</evidence>
<dbReference type="EMBL" id="JAUOZU010000004">
    <property type="protein sequence ID" value="MDO6963212.1"/>
    <property type="molecule type" value="Genomic_DNA"/>
</dbReference>
<protein>
    <recommendedName>
        <fullName evidence="8">Bcr/CflA family efflux transporter</fullName>
    </recommendedName>
</protein>
<feature type="transmembrane region" description="Helical" evidence="8">
    <location>
        <begin position="45"/>
        <end position="65"/>
    </location>
</feature>
<feature type="transmembrane region" description="Helical" evidence="8">
    <location>
        <begin position="162"/>
        <end position="185"/>
    </location>
</feature>
<evidence type="ECO:0000256" key="1">
    <source>
        <dbReference type="ARBA" id="ARBA00004651"/>
    </source>
</evidence>
<reference evidence="10" key="2">
    <citation type="submission" date="2023-07" db="EMBL/GenBank/DDBJ databases">
        <authorList>
            <person name="Shen H."/>
        </authorList>
    </citation>
    <scope>NUCLEOTIDE SEQUENCE</scope>
    <source>
        <strain evidence="10">TNR-22</strain>
    </source>
</reference>
<dbReference type="Pfam" id="PF07690">
    <property type="entry name" value="MFS_1"/>
    <property type="match status" value="1"/>
</dbReference>
<evidence type="ECO:0000256" key="8">
    <source>
        <dbReference type="RuleBase" id="RU365088"/>
    </source>
</evidence>
<dbReference type="InterPro" id="IPR004812">
    <property type="entry name" value="Efflux_drug-R_Bcr/CmlA"/>
</dbReference>
<comment type="subcellular location">
    <subcellularLocation>
        <location evidence="8">Cell inner membrane</location>
        <topology evidence="8">Multi-pass membrane protein</topology>
    </subcellularLocation>
    <subcellularLocation>
        <location evidence="1">Cell membrane</location>
        <topology evidence="1">Multi-pass membrane protein</topology>
    </subcellularLocation>
</comment>
<feature type="transmembrane region" description="Helical" evidence="8">
    <location>
        <begin position="134"/>
        <end position="156"/>
    </location>
</feature>
<dbReference type="InterPro" id="IPR005829">
    <property type="entry name" value="Sugar_transporter_CS"/>
</dbReference>
<dbReference type="PANTHER" id="PTHR43124">
    <property type="entry name" value="PURINE EFFLUX PUMP PBUE"/>
    <property type="match status" value="1"/>
</dbReference>
<keyword evidence="5 8" id="KW-0812">Transmembrane</keyword>
<evidence type="ECO:0000313" key="11">
    <source>
        <dbReference type="Proteomes" id="UP001174932"/>
    </source>
</evidence>
<dbReference type="CDD" id="cd17320">
    <property type="entry name" value="MFS_MdfA_MDR_like"/>
    <property type="match status" value="1"/>
</dbReference>
<accession>A0ABT8YHP1</accession>
<feature type="transmembrane region" description="Helical" evidence="8">
    <location>
        <begin position="12"/>
        <end position="33"/>
    </location>
</feature>
<keyword evidence="4" id="KW-1003">Cell membrane</keyword>
<sequence length="400" mass="42381">MLPIRSLERPHILTIVLIASLGALNLNILLPSLNEIARAFAVPYSYVQLMLSAYMALTGALQLVIGPLSDRYGRRPVLLISLSIFLVATLVCIYAPTIGVLLAARMVQATVIAGLVLSRAIVRDMVPLDQAASMLGYVTMGMTLVPMVSPAIGGYFANSFGWQANFAITLIFGGFVYLVCLLTLAETNKAPADSFTEQFRAWPQLLRSRRFWGFSFTATFGSGVFFSYLGGAPFVGSEILGMSPSELGYQFAYVGLGYMVGNFISGRYSTRLGAVNLMNAGAIVSASGAIVPMLLFWAGWQVPTAFFAPMLLVGLGNGMTLPSANAGMVSVAPHLAGAASGLGGAMTIGGGSIMSVIASAVLSRETGPYPLLAVMLASTILSFFASSYIRILDRQEADEE</sequence>
<feature type="transmembrane region" description="Helical" evidence="8">
    <location>
        <begin position="336"/>
        <end position="362"/>
    </location>
</feature>
<evidence type="ECO:0000256" key="5">
    <source>
        <dbReference type="ARBA" id="ARBA00022692"/>
    </source>
</evidence>
<dbReference type="SUPFAM" id="SSF103473">
    <property type="entry name" value="MFS general substrate transporter"/>
    <property type="match status" value="1"/>
</dbReference>
<feature type="transmembrane region" description="Helical" evidence="8">
    <location>
        <begin position="211"/>
        <end position="235"/>
    </location>
</feature>
<feature type="transmembrane region" description="Helical" evidence="8">
    <location>
        <begin position="247"/>
        <end position="265"/>
    </location>
</feature>
<evidence type="ECO:0000313" key="10">
    <source>
        <dbReference type="EMBL" id="MDO6963212.1"/>
    </source>
</evidence>
<reference evidence="10" key="1">
    <citation type="journal article" date="2015" name="Int. J. Syst. Evol. Microbiol.">
        <title>Rhizobium alvei sp. nov., isolated from a freshwater river.</title>
        <authorList>
            <person name="Sheu S.Y."/>
            <person name="Huang H.W."/>
            <person name="Young C.C."/>
            <person name="Chen W.M."/>
        </authorList>
    </citation>
    <scope>NUCLEOTIDE SEQUENCE</scope>
    <source>
        <strain evidence="10">TNR-22</strain>
    </source>
</reference>
<keyword evidence="3 8" id="KW-0813">Transport</keyword>
<gene>
    <name evidence="10" type="ORF">Q4481_04540</name>
</gene>
<dbReference type="Proteomes" id="UP001174932">
    <property type="component" value="Unassembled WGS sequence"/>
</dbReference>
<proteinExistence type="inferred from homology"/>
<feature type="transmembrane region" description="Helical" evidence="8">
    <location>
        <begin position="277"/>
        <end position="300"/>
    </location>
</feature>
<evidence type="ECO:0000256" key="6">
    <source>
        <dbReference type="ARBA" id="ARBA00022989"/>
    </source>
</evidence>
<dbReference type="InterPro" id="IPR036259">
    <property type="entry name" value="MFS_trans_sf"/>
</dbReference>